<dbReference type="Proteomes" id="UP001177260">
    <property type="component" value="Unassembled WGS sequence"/>
</dbReference>
<dbReference type="EMBL" id="JAOPJF010000046">
    <property type="protein sequence ID" value="KAK1142890.1"/>
    <property type="molecule type" value="Genomic_DNA"/>
</dbReference>
<organism evidence="1 2">
    <name type="scientific">Aspergillus melleus</name>
    <dbReference type="NCBI Taxonomy" id="138277"/>
    <lineage>
        <taxon>Eukaryota</taxon>
        <taxon>Fungi</taxon>
        <taxon>Dikarya</taxon>
        <taxon>Ascomycota</taxon>
        <taxon>Pezizomycotina</taxon>
        <taxon>Eurotiomycetes</taxon>
        <taxon>Eurotiomycetidae</taxon>
        <taxon>Eurotiales</taxon>
        <taxon>Aspergillaceae</taxon>
        <taxon>Aspergillus</taxon>
        <taxon>Aspergillus subgen. Circumdati</taxon>
    </lineage>
</organism>
<keyword evidence="2" id="KW-1185">Reference proteome</keyword>
<comment type="caution">
    <text evidence="1">The sequence shown here is derived from an EMBL/GenBank/DDBJ whole genome shotgun (WGS) entry which is preliminary data.</text>
</comment>
<sequence length="953" mass="102515">MPGKKAQTSESTHSSQKITQDQDSNLDKLSKGAQASQSTDTQKSNQNRTSHSDKLSNEPQVSQSTLHSFLKKTQDRRKSLASQADLTDPNKSDSNTSSHGSSFSGRRRTRKSLPAKTNGSGNQDTKPQLTASSRASTPRSTKADRKPKSTSRQDLNTSSTVNPTPLAVSQATPVPSSTAKLGKDKPVTPGPSRGFTPINSSTRRTRKSVADLASQMHEQSTPSGDAMDIDSAPSGVESSVKGSSRANGRPMSNTITLNVGRKALESVLPAALGTPRHSYDHEIAESVEGTPVHVYGDSFSENYDFEYTPDMYGHNFRHDGQVDGPTSPTSFATSTSTGARTSGRTRKPTVWAMESIESERRFQRKRTRTPAAKEEPTTNGNDADVVDADAKPTDGPTAKADAHQNKKRKKKHSADDESALTQITSAPSHPTPAPSAVAHSAVSPSLPTRPPSINSTSTPAPNHSASAPPASTSPSPIHSTMAPYTPNPPAPTTHTPVPYAPVALTELSTERVDIVMRLISVADDVLVAHPDAQESEDDKFLEEMRNSFRQTHDLNSSGNLSGPVEPLPCEEKAEAETATKPKAIEPKQARARAGKAKSRKAKARRAKPTKTSSAAPAGGVRAKKEEAAKGANSQTNDFGEEVVVVSTGYHWYRPNNTYGDGGLPQPPLRLKSDEQAERDRIFGFPPRMGERNLPRAFGAPFSVENIGEEKAKIRAREEARLRHIPVDRHMSTAEIRGLIDEHDSAGAPNPPNEKATRSSRKRRHIEGFGAPVESPKRRSRVGGGNSKVQVVPEPAATPTGPARPNLILKMPRPAAHEAKAETKKRPSEEASGQPGKANKRQKVHQEASGGEGQGQPTEPTRLTLSFKNKHKQQPKLKLRQPATPKQVETSEGAAEAATPENPPQTSPGHGSSSRPRRRAAAALMAEFENHAQERARRANARKKRAEGTPEEAQ</sequence>
<accession>A0ACC3AY24</accession>
<reference evidence="1 2" key="1">
    <citation type="journal article" date="2023" name="ACS Omega">
        <title>Identification of the Neoaspergillic Acid Biosynthesis Gene Cluster by Establishing an In Vitro CRISPR-Ribonucleoprotein Genetic System in Aspergillus melleus.</title>
        <authorList>
            <person name="Yuan B."/>
            <person name="Grau M.F."/>
            <person name="Murata R.M."/>
            <person name="Torok T."/>
            <person name="Venkateswaran K."/>
            <person name="Stajich J.E."/>
            <person name="Wang C.C.C."/>
        </authorList>
    </citation>
    <scope>NUCLEOTIDE SEQUENCE [LARGE SCALE GENOMIC DNA]</scope>
    <source>
        <strain evidence="1 2">IMV 1140</strain>
    </source>
</reference>
<protein>
    <submittedName>
        <fullName evidence="1">Uncharacterized protein</fullName>
    </submittedName>
</protein>
<evidence type="ECO:0000313" key="1">
    <source>
        <dbReference type="EMBL" id="KAK1142890.1"/>
    </source>
</evidence>
<gene>
    <name evidence="1" type="ORF">N8T08_007324</name>
</gene>
<name>A0ACC3AY24_9EURO</name>
<proteinExistence type="predicted"/>
<evidence type="ECO:0000313" key="2">
    <source>
        <dbReference type="Proteomes" id="UP001177260"/>
    </source>
</evidence>